<evidence type="ECO:0000256" key="9">
    <source>
        <dbReference type="ARBA" id="ARBA00022984"/>
    </source>
</evidence>
<sequence>MRKRDHNVLTNAASLLVCGLLAGVVVAAAAFPAVAMSGLAAKAGAETFGALPTELTVARAPQISYLYASDGKTPLAIMYDENRRDVKLPDISPYMQKAIIAAEDHDFYKHNGVDINGVARAFVNNQNESAGRQGASTLTMQYVRLAIAYSATHPADVVAATEDTSARKLREMRLALQVDKEFTKDEILTRYLNLASFGNGAYGVFAASQVYFGKPPSKLKIEEAALLAGMVKAPTTNDPTTKAGFPLALNRRNYVIQNMVDIKAISQQEADAAKATKLVVKDKRTPNGCVAANVNSWGFFCDYFYRWWMQQETFGSTSYDRERRLKSGGYNIVTSLEVQAQNGADRAVRRAKSENSKEAAMVAVVEPGSGRVRALAVNRQFKLDDPKNPKNKLSSDPAKKRKGIRGNYPATVNPLLTGGDGITGYQAGSTFKIFTILAALEKGIPLSYTINAQQQFKSEYVVKQGSPAACKGTHFYCPTNSNQKPGGVQTMWSAFAQSVNTYFVPLQQQVGAENVVDAAKRAGINFRVSEENDWANNKAYAHDWGAFTLGVSSATPLDLANAYATIAADGKYCEPIPVQEIRDPEGKKLDIANPRCEKRFSTDVARAAVDAARCPVGDNSSTSKCGGSRTAGVVKGVVKAPVAGKSGTTDSEKTAALVAMTKQYSVAGIMADPDWPQTNVEMKHKEKDGINPPVYETLRDAMKHKPRVNFEPPGRKIAEGDQRSIPDVKCSSVDSAKSRLRNASFEPVVSDTKVTSTCPAGTAAGTSPDGRTIKGGVVTIQVSSGGGTPPPGGTTPGNPDQPGNRPGRPGTGRPGG</sequence>
<dbReference type="SMART" id="SM00740">
    <property type="entry name" value="PASTA"/>
    <property type="match status" value="1"/>
</dbReference>
<keyword evidence="17" id="KW-1185">Reference proteome</keyword>
<keyword evidence="10" id="KW-0511">Multifunctional enzyme</keyword>
<dbReference type="EMBL" id="LT607412">
    <property type="protein sequence ID" value="SCE88771.1"/>
    <property type="molecule type" value="Genomic_DNA"/>
</dbReference>
<dbReference type="InterPro" id="IPR023346">
    <property type="entry name" value="Lysozyme-like_dom_sf"/>
</dbReference>
<organism evidence="16 17">
    <name type="scientific">Micromonospora coriariae</name>
    <dbReference type="NCBI Taxonomy" id="285665"/>
    <lineage>
        <taxon>Bacteria</taxon>
        <taxon>Bacillati</taxon>
        <taxon>Actinomycetota</taxon>
        <taxon>Actinomycetes</taxon>
        <taxon>Micromonosporales</taxon>
        <taxon>Micromonosporaceae</taxon>
        <taxon>Micromonospora</taxon>
    </lineage>
</organism>
<evidence type="ECO:0000313" key="16">
    <source>
        <dbReference type="EMBL" id="SCE88771.1"/>
    </source>
</evidence>
<dbReference type="InterPro" id="IPR036950">
    <property type="entry name" value="PBP_transglycosylase"/>
</dbReference>
<feature type="region of interest" description="Disordered" evidence="14">
    <location>
        <begin position="706"/>
        <end position="728"/>
    </location>
</feature>
<evidence type="ECO:0000256" key="11">
    <source>
        <dbReference type="ARBA" id="ARBA00023316"/>
    </source>
</evidence>
<evidence type="ECO:0000256" key="14">
    <source>
        <dbReference type="SAM" id="MobiDB-lite"/>
    </source>
</evidence>
<evidence type="ECO:0000256" key="5">
    <source>
        <dbReference type="ARBA" id="ARBA00022676"/>
    </source>
</evidence>
<dbReference type="PROSITE" id="PS51178">
    <property type="entry name" value="PASTA"/>
    <property type="match status" value="1"/>
</dbReference>
<feature type="region of interest" description="Disordered" evidence="14">
    <location>
        <begin position="752"/>
        <end position="816"/>
    </location>
</feature>
<keyword evidence="7" id="KW-0378">Hydrolase</keyword>
<keyword evidence="9" id="KW-0573">Peptidoglycan synthesis</keyword>
<dbReference type="GO" id="GO:0009002">
    <property type="term" value="F:serine-type D-Ala-D-Ala carboxypeptidase activity"/>
    <property type="evidence" value="ECO:0007669"/>
    <property type="project" value="UniProtKB-EC"/>
</dbReference>
<dbReference type="GO" id="GO:0008658">
    <property type="term" value="F:penicillin binding"/>
    <property type="evidence" value="ECO:0007669"/>
    <property type="project" value="InterPro"/>
</dbReference>
<comment type="similarity">
    <text evidence="2">In the N-terminal section; belongs to the glycosyltransferase 51 family.</text>
</comment>
<protein>
    <submittedName>
        <fullName evidence="16">Membrane carboxypeptidase (Penicillin-binding protein)</fullName>
    </submittedName>
</protein>
<name>A0A1C4VYB6_9ACTN</name>
<dbReference type="InterPro" id="IPR012338">
    <property type="entry name" value="Beta-lactam/transpept-like"/>
</dbReference>
<dbReference type="InterPro" id="IPR001264">
    <property type="entry name" value="Glyco_trans_51"/>
</dbReference>
<dbReference type="CDD" id="cd06577">
    <property type="entry name" value="PASTA_pknB"/>
    <property type="match status" value="1"/>
</dbReference>
<comment type="catalytic activity">
    <reaction evidence="12">
        <text>Preferential cleavage: (Ac)2-L-Lys-D-Ala-|-D-Ala. Also transpeptidation of peptidyl-alanyl moieties that are N-acyl substituents of D-alanine.</text>
        <dbReference type="EC" id="3.4.16.4"/>
    </reaction>
</comment>
<dbReference type="AlphaFoldDB" id="A0A1C4VYB6"/>
<keyword evidence="11" id="KW-0961">Cell wall biogenesis/degradation</keyword>
<keyword evidence="8" id="KW-0133">Cell shape</keyword>
<dbReference type="SUPFAM" id="SSF53955">
    <property type="entry name" value="Lysozyme-like"/>
    <property type="match status" value="1"/>
</dbReference>
<dbReference type="InterPro" id="IPR050396">
    <property type="entry name" value="Glycosyltr_51/Transpeptidase"/>
</dbReference>
<comment type="similarity">
    <text evidence="1">In the C-terminal section; belongs to the transpeptidase family.</text>
</comment>
<gene>
    <name evidence="16" type="ORF">GA0070607_2835</name>
</gene>
<dbReference type="RefSeq" id="WP_089018595.1">
    <property type="nucleotide sequence ID" value="NZ_LT607412.1"/>
</dbReference>
<feature type="compositionally biased region" description="Low complexity" evidence="14">
    <location>
        <begin position="796"/>
        <end position="808"/>
    </location>
</feature>
<dbReference type="PANTHER" id="PTHR32282">
    <property type="entry name" value="BINDING PROTEIN TRANSPEPTIDASE, PUTATIVE-RELATED"/>
    <property type="match status" value="1"/>
</dbReference>
<evidence type="ECO:0000256" key="3">
    <source>
        <dbReference type="ARBA" id="ARBA00022645"/>
    </source>
</evidence>
<evidence type="ECO:0000256" key="4">
    <source>
        <dbReference type="ARBA" id="ARBA00022670"/>
    </source>
</evidence>
<evidence type="ECO:0000256" key="8">
    <source>
        <dbReference type="ARBA" id="ARBA00022960"/>
    </source>
</evidence>
<evidence type="ECO:0000259" key="15">
    <source>
        <dbReference type="PROSITE" id="PS51178"/>
    </source>
</evidence>
<dbReference type="Gene3D" id="3.30.10.20">
    <property type="match status" value="1"/>
</dbReference>
<evidence type="ECO:0000256" key="13">
    <source>
        <dbReference type="ARBA" id="ARBA00049902"/>
    </source>
</evidence>
<evidence type="ECO:0000256" key="6">
    <source>
        <dbReference type="ARBA" id="ARBA00022679"/>
    </source>
</evidence>
<feature type="compositionally biased region" description="Basic and acidic residues" evidence="14">
    <location>
        <begin position="713"/>
        <end position="726"/>
    </location>
</feature>
<evidence type="ECO:0000256" key="1">
    <source>
        <dbReference type="ARBA" id="ARBA00007090"/>
    </source>
</evidence>
<keyword evidence="5" id="KW-0328">Glycosyltransferase</keyword>
<keyword evidence="6" id="KW-0808">Transferase</keyword>
<feature type="domain" description="PASTA" evidence="15">
    <location>
        <begin position="719"/>
        <end position="784"/>
    </location>
</feature>
<keyword evidence="3 16" id="KW-0121">Carboxypeptidase</keyword>
<dbReference type="Proteomes" id="UP000198243">
    <property type="component" value="Chromosome I"/>
</dbReference>
<dbReference type="InterPro" id="IPR005543">
    <property type="entry name" value="PASTA_dom"/>
</dbReference>
<dbReference type="GO" id="GO:0071555">
    <property type="term" value="P:cell wall organization"/>
    <property type="evidence" value="ECO:0007669"/>
    <property type="project" value="UniProtKB-KW"/>
</dbReference>
<evidence type="ECO:0000256" key="2">
    <source>
        <dbReference type="ARBA" id="ARBA00007739"/>
    </source>
</evidence>
<reference evidence="17" key="1">
    <citation type="submission" date="2016-06" db="EMBL/GenBank/DDBJ databases">
        <authorList>
            <person name="Varghese N."/>
            <person name="Submissions Spin"/>
        </authorList>
    </citation>
    <scope>NUCLEOTIDE SEQUENCE [LARGE SCALE GENOMIC DNA]</scope>
    <source>
        <strain evidence="17">DSM 44875</strain>
    </source>
</reference>
<proteinExistence type="inferred from homology"/>
<evidence type="ECO:0000256" key="12">
    <source>
        <dbReference type="ARBA" id="ARBA00034000"/>
    </source>
</evidence>
<evidence type="ECO:0000313" key="17">
    <source>
        <dbReference type="Proteomes" id="UP000198243"/>
    </source>
</evidence>
<evidence type="ECO:0000256" key="7">
    <source>
        <dbReference type="ARBA" id="ARBA00022801"/>
    </source>
</evidence>
<accession>A0A1C4VYB6</accession>
<dbReference type="PANTHER" id="PTHR32282:SF33">
    <property type="entry name" value="PEPTIDOGLYCAN GLYCOSYLTRANSFERASE"/>
    <property type="match status" value="1"/>
</dbReference>
<dbReference type="Pfam" id="PF00905">
    <property type="entry name" value="Transpeptidase"/>
    <property type="match status" value="1"/>
</dbReference>
<dbReference type="Pfam" id="PF03793">
    <property type="entry name" value="PASTA"/>
    <property type="match status" value="1"/>
</dbReference>
<comment type="catalytic activity">
    <reaction evidence="13">
        <text>[GlcNAc-(1-&gt;4)-Mur2Ac(oyl-L-Ala-gamma-D-Glu-L-Lys-D-Ala-D-Ala)](n)-di-trans,octa-cis-undecaprenyl diphosphate + beta-D-GlcNAc-(1-&gt;4)-Mur2Ac(oyl-L-Ala-gamma-D-Glu-L-Lys-D-Ala-D-Ala)-di-trans,octa-cis-undecaprenyl diphosphate = [GlcNAc-(1-&gt;4)-Mur2Ac(oyl-L-Ala-gamma-D-Glu-L-Lys-D-Ala-D-Ala)](n+1)-di-trans,octa-cis-undecaprenyl diphosphate + di-trans,octa-cis-undecaprenyl diphosphate + H(+)</text>
        <dbReference type="Rhea" id="RHEA:23708"/>
        <dbReference type="Rhea" id="RHEA-COMP:9602"/>
        <dbReference type="Rhea" id="RHEA-COMP:9603"/>
        <dbReference type="ChEBI" id="CHEBI:15378"/>
        <dbReference type="ChEBI" id="CHEBI:58405"/>
        <dbReference type="ChEBI" id="CHEBI:60033"/>
        <dbReference type="ChEBI" id="CHEBI:78435"/>
        <dbReference type="EC" id="2.4.99.28"/>
    </reaction>
</comment>
<dbReference type="GO" id="GO:0006508">
    <property type="term" value="P:proteolysis"/>
    <property type="evidence" value="ECO:0007669"/>
    <property type="project" value="UniProtKB-KW"/>
</dbReference>
<feature type="region of interest" description="Disordered" evidence="14">
    <location>
        <begin position="383"/>
        <end position="407"/>
    </location>
</feature>
<keyword evidence="4" id="KW-0645">Protease</keyword>
<dbReference type="GO" id="GO:0030288">
    <property type="term" value="C:outer membrane-bounded periplasmic space"/>
    <property type="evidence" value="ECO:0007669"/>
    <property type="project" value="TreeGrafter"/>
</dbReference>
<dbReference type="InterPro" id="IPR001460">
    <property type="entry name" value="PCN-bd_Tpept"/>
</dbReference>
<dbReference type="Gene3D" id="1.10.3810.10">
    <property type="entry name" value="Biosynthetic peptidoglycan transglycosylase-like"/>
    <property type="match status" value="1"/>
</dbReference>
<dbReference type="GO" id="GO:0009252">
    <property type="term" value="P:peptidoglycan biosynthetic process"/>
    <property type="evidence" value="ECO:0007669"/>
    <property type="project" value="UniProtKB-KW"/>
</dbReference>
<dbReference type="SUPFAM" id="SSF56601">
    <property type="entry name" value="beta-lactamase/transpeptidase-like"/>
    <property type="match status" value="1"/>
</dbReference>
<dbReference type="FunFam" id="1.10.3810.10:FF:000001">
    <property type="entry name" value="Penicillin-binding protein 1A"/>
    <property type="match status" value="1"/>
</dbReference>
<dbReference type="Pfam" id="PF00912">
    <property type="entry name" value="Transgly"/>
    <property type="match status" value="1"/>
</dbReference>
<dbReference type="Gene3D" id="3.40.710.10">
    <property type="entry name" value="DD-peptidase/beta-lactamase superfamily"/>
    <property type="match status" value="1"/>
</dbReference>
<dbReference type="OrthoDB" id="3397599at2"/>
<evidence type="ECO:0000256" key="10">
    <source>
        <dbReference type="ARBA" id="ARBA00023268"/>
    </source>
</evidence>
<dbReference type="GO" id="GO:0008955">
    <property type="term" value="F:peptidoglycan glycosyltransferase activity"/>
    <property type="evidence" value="ECO:0007669"/>
    <property type="project" value="UniProtKB-EC"/>
</dbReference>
<dbReference type="GO" id="GO:0008360">
    <property type="term" value="P:regulation of cell shape"/>
    <property type="evidence" value="ECO:0007669"/>
    <property type="project" value="UniProtKB-KW"/>
</dbReference>